<name>A0A4Q9YXB5_9FLAO</name>
<gene>
    <name evidence="1" type="ORF">EZL74_08465</name>
</gene>
<reference evidence="1 2" key="1">
    <citation type="submission" date="2019-02" db="EMBL/GenBank/DDBJ databases">
        <title>Flavobacterium sp. RD-2-33 isolated from forest soil.</title>
        <authorList>
            <person name="Chaudhary D.K."/>
        </authorList>
    </citation>
    <scope>NUCLEOTIDE SEQUENCE [LARGE SCALE GENOMIC DNA]</scope>
    <source>
        <strain evidence="1 2">RD-2-33</strain>
    </source>
</reference>
<sequence length="123" mass="14970">MKLELTSKLNNKNVIQFQKEVLREIEIIFSNKEISNFRMEEHKNKGVRGKYEDNLNLMIVFYFKYKSLNFEFYIHYDQLEFYILIDTKVIRSFIIEDFDEDKKMIGIFKEELNKALINFCKSS</sequence>
<proteinExistence type="predicted"/>
<keyword evidence="2" id="KW-1185">Reference proteome</keyword>
<accession>A0A4Q9YXB5</accession>
<dbReference type="Proteomes" id="UP000293300">
    <property type="component" value="Unassembled WGS sequence"/>
</dbReference>
<comment type="caution">
    <text evidence="1">The sequence shown here is derived from an EMBL/GenBank/DDBJ whole genome shotgun (WGS) entry which is preliminary data.</text>
</comment>
<protein>
    <submittedName>
        <fullName evidence="1">Uncharacterized protein</fullName>
    </submittedName>
</protein>
<dbReference type="EMBL" id="SJPE01000009">
    <property type="protein sequence ID" value="TBX68334.1"/>
    <property type="molecule type" value="Genomic_DNA"/>
</dbReference>
<evidence type="ECO:0000313" key="2">
    <source>
        <dbReference type="Proteomes" id="UP000293300"/>
    </source>
</evidence>
<dbReference type="AlphaFoldDB" id="A0A4Q9YXB5"/>
<dbReference type="RefSeq" id="WP_131476178.1">
    <property type="nucleotide sequence ID" value="NZ_SJPE01000009.1"/>
</dbReference>
<organism evidence="1 2">
    <name type="scientific">Flavobacterium silvisoli</name>
    <dbReference type="NCBI Taxonomy" id="2529433"/>
    <lineage>
        <taxon>Bacteria</taxon>
        <taxon>Pseudomonadati</taxon>
        <taxon>Bacteroidota</taxon>
        <taxon>Flavobacteriia</taxon>
        <taxon>Flavobacteriales</taxon>
        <taxon>Flavobacteriaceae</taxon>
        <taxon>Flavobacterium</taxon>
    </lineage>
</organism>
<evidence type="ECO:0000313" key="1">
    <source>
        <dbReference type="EMBL" id="TBX68334.1"/>
    </source>
</evidence>